<comment type="subcellular location">
    <subcellularLocation>
        <location evidence="1">Secreted</location>
    </subcellularLocation>
</comment>
<dbReference type="InterPro" id="IPR050822">
    <property type="entry name" value="Cerebellin_Synaptic_Org"/>
</dbReference>
<feature type="signal peptide" evidence="4">
    <location>
        <begin position="1"/>
        <end position="24"/>
    </location>
</feature>
<dbReference type="SMART" id="SM00110">
    <property type="entry name" value="C1Q"/>
    <property type="match status" value="1"/>
</dbReference>
<sequence length="167" mass="18391">MFSTGKIILVVLITAINHAVKSDAKGNCSNGTDCRYNHQKPIGFYAMLSKSLTISGSSTVVFDKVFTNAGDAYDSKTGIFRAPVKGLYYFHCTYLSVGTQLHLILMKNNNRMTYGHSQKDRDAGSMTGTLALEMGDKVFIQHYPTGSEVLHDQYSSFTGHLISTFGR</sequence>
<evidence type="ECO:0000313" key="6">
    <source>
        <dbReference type="EMBL" id="OPL33457.1"/>
    </source>
</evidence>
<dbReference type="EMBL" id="KV582907">
    <property type="protein sequence ID" value="OPL33457.1"/>
    <property type="molecule type" value="Genomic_DNA"/>
</dbReference>
<gene>
    <name evidence="6" type="ORF">AM593_04627</name>
</gene>
<evidence type="ECO:0000256" key="4">
    <source>
        <dbReference type="SAM" id="SignalP"/>
    </source>
</evidence>
<dbReference type="SMR" id="A0A3L5TU28"/>
<dbReference type="InterPro" id="IPR008983">
    <property type="entry name" value="Tumour_necrosis_fac-like_dom"/>
</dbReference>
<dbReference type="SUPFAM" id="SSF49842">
    <property type="entry name" value="TNF-like"/>
    <property type="match status" value="1"/>
</dbReference>
<evidence type="ECO:0000256" key="2">
    <source>
        <dbReference type="ARBA" id="ARBA00022525"/>
    </source>
</evidence>
<dbReference type="PROSITE" id="PS50871">
    <property type="entry name" value="C1Q"/>
    <property type="match status" value="1"/>
</dbReference>
<keyword evidence="3 4" id="KW-0732">Signal</keyword>
<dbReference type="InterPro" id="IPR001073">
    <property type="entry name" value="C1q_dom"/>
</dbReference>
<dbReference type="PANTHER" id="PTHR22923">
    <property type="entry name" value="CEREBELLIN-RELATED"/>
    <property type="match status" value="1"/>
</dbReference>
<accession>A0A3L5TU28</accession>
<dbReference type="GO" id="GO:0005576">
    <property type="term" value="C:extracellular region"/>
    <property type="evidence" value="ECO:0007669"/>
    <property type="project" value="UniProtKB-SubCell"/>
</dbReference>
<evidence type="ECO:0000259" key="5">
    <source>
        <dbReference type="PROSITE" id="PS50871"/>
    </source>
</evidence>
<dbReference type="Proteomes" id="UP000266721">
    <property type="component" value="Unassembled WGS sequence"/>
</dbReference>
<dbReference type="AlphaFoldDB" id="A0A3L5TU28"/>
<feature type="non-terminal residue" evidence="6">
    <location>
        <position position="1"/>
    </location>
</feature>
<evidence type="ECO:0000256" key="1">
    <source>
        <dbReference type="ARBA" id="ARBA00004613"/>
    </source>
</evidence>
<keyword evidence="7" id="KW-1185">Reference proteome</keyword>
<keyword evidence="2" id="KW-0964">Secreted</keyword>
<comment type="caution">
    <text evidence="6">The sequence shown here is derived from an EMBL/GenBank/DDBJ whole genome shotgun (WGS) entry which is preliminary data.</text>
</comment>
<dbReference type="PANTHER" id="PTHR22923:SF102">
    <property type="entry name" value="CEREBELLIN 13-RELATED"/>
    <property type="match status" value="1"/>
</dbReference>
<protein>
    <recommendedName>
        <fullName evidence="5">C1q domain-containing protein</fullName>
    </recommendedName>
</protein>
<evidence type="ECO:0000256" key="3">
    <source>
        <dbReference type="ARBA" id="ARBA00022729"/>
    </source>
</evidence>
<feature type="domain" description="C1q" evidence="5">
    <location>
        <begin position="37"/>
        <end position="167"/>
    </location>
</feature>
<reference evidence="6 7" key="1">
    <citation type="journal article" date="2016" name="PLoS ONE">
        <title>A First Insight into the Genome of the Filter-Feeder Mussel Mytilus galloprovincialis.</title>
        <authorList>
            <person name="Murgarella M."/>
            <person name="Puiu D."/>
            <person name="Novoa B."/>
            <person name="Figueras A."/>
            <person name="Posada D."/>
            <person name="Canchaya C."/>
        </authorList>
    </citation>
    <scope>NUCLEOTIDE SEQUENCE [LARGE SCALE GENOMIC DNA]</scope>
    <source>
        <tissue evidence="6">Muscle</tissue>
    </source>
</reference>
<feature type="chain" id="PRO_5018270066" description="C1q domain-containing protein" evidence="4">
    <location>
        <begin position="25"/>
        <end position="167"/>
    </location>
</feature>
<organism evidence="6 7">
    <name type="scientific">Mytilus galloprovincialis</name>
    <name type="common">Mediterranean mussel</name>
    <dbReference type="NCBI Taxonomy" id="29158"/>
    <lineage>
        <taxon>Eukaryota</taxon>
        <taxon>Metazoa</taxon>
        <taxon>Spiralia</taxon>
        <taxon>Lophotrochozoa</taxon>
        <taxon>Mollusca</taxon>
        <taxon>Bivalvia</taxon>
        <taxon>Autobranchia</taxon>
        <taxon>Pteriomorphia</taxon>
        <taxon>Mytilida</taxon>
        <taxon>Mytiloidea</taxon>
        <taxon>Mytilidae</taxon>
        <taxon>Mytilinae</taxon>
        <taxon>Mytilus</taxon>
    </lineage>
</organism>
<evidence type="ECO:0000313" key="7">
    <source>
        <dbReference type="Proteomes" id="UP000266721"/>
    </source>
</evidence>
<proteinExistence type="predicted"/>
<name>A0A3L5TU28_MYTGA</name>
<dbReference type="Gene3D" id="2.60.120.40">
    <property type="match status" value="1"/>
</dbReference>
<dbReference type="Pfam" id="PF00386">
    <property type="entry name" value="C1q"/>
    <property type="match status" value="1"/>
</dbReference>
<dbReference type="PRINTS" id="PR00007">
    <property type="entry name" value="COMPLEMNTC1Q"/>
</dbReference>